<proteinExistence type="predicted"/>
<protein>
    <submittedName>
        <fullName evidence="1">Uncharacterized protein</fullName>
    </submittedName>
</protein>
<gene>
    <name evidence="1" type="ordered locus">Bcep1808_4197</name>
</gene>
<organism evidence="1 2">
    <name type="scientific">Burkholderia vietnamiensis (strain G4 / LMG 22486)</name>
    <name type="common">Burkholderia cepacia (strain R1808)</name>
    <dbReference type="NCBI Taxonomy" id="269482"/>
    <lineage>
        <taxon>Bacteria</taxon>
        <taxon>Pseudomonadati</taxon>
        <taxon>Pseudomonadota</taxon>
        <taxon>Betaproteobacteria</taxon>
        <taxon>Burkholderiales</taxon>
        <taxon>Burkholderiaceae</taxon>
        <taxon>Burkholderia</taxon>
        <taxon>Burkholderia cepacia complex</taxon>
    </lineage>
</organism>
<accession>A4JLM4</accession>
<dbReference type="HOGENOM" id="CLU_2615300_0_0_4"/>
<dbReference type="AlphaFoldDB" id="A4JLM4"/>
<dbReference type="EMBL" id="CP000615">
    <property type="protein sequence ID" value="ABO57177.1"/>
    <property type="molecule type" value="Genomic_DNA"/>
</dbReference>
<dbReference type="Proteomes" id="UP000002287">
    <property type="component" value="Chromosome 2"/>
</dbReference>
<reference evidence="2" key="1">
    <citation type="submission" date="2007-03" db="EMBL/GenBank/DDBJ databases">
        <title>Complete sequence of chromosome 2 of Burkholderia vietnamiensis G4.</title>
        <authorList>
            <consortium name="US DOE Joint Genome Institute"/>
            <person name="Copeland A."/>
            <person name="Lucas S."/>
            <person name="Lapidus A."/>
            <person name="Barry K."/>
            <person name="Detter J.C."/>
            <person name="Glavina del Rio T."/>
            <person name="Hammon N."/>
            <person name="Israni S."/>
            <person name="Dalin E."/>
            <person name="Tice H."/>
            <person name="Pitluck S."/>
            <person name="Chain P."/>
            <person name="Malfatti S."/>
            <person name="Shin M."/>
            <person name="Vergez L."/>
            <person name="Schmutz J."/>
            <person name="Larimer F."/>
            <person name="Land M."/>
            <person name="Hauser L."/>
            <person name="Kyrpides N."/>
            <person name="Tiedje J."/>
            <person name="Richardson P."/>
        </authorList>
    </citation>
    <scope>NUCLEOTIDE SEQUENCE [LARGE SCALE GENOMIC DNA]</scope>
    <source>
        <strain evidence="2">G4 / LMG 22486</strain>
    </source>
</reference>
<dbReference type="KEGG" id="bvi:Bcep1808_4197"/>
<evidence type="ECO:0000313" key="2">
    <source>
        <dbReference type="Proteomes" id="UP000002287"/>
    </source>
</evidence>
<sequence length="78" mass="8804">MAAASEQQRMTGEAARDILTFHPGRPYATSTALCRRSRRAIPSASRRSGLQAWRCRSACARNGMVPRAGRRMTHMYMY</sequence>
<name>A4JLM4_BURVG</name>
<evidence type="ECO:0000313" key="1">
    <source>
        <dbReference type="EMBL" id="ABO57177.1"/>
    </source>
</evidence>